<proteinExistence type="predicted"/>
<dbReference type="SUPFAM" id="SSF48403">
    <property type="entry name" value="Ankyrin repeat"/>
    <property type="match status" value="1"/>
</dbReference>
<keyword evidence="5" id="KW-1185">Reference proteome</keyword>
<dbReference type="PANTHER" id="PTHR24198">
    <property type="entry name" value="ANKYRIN REPEAT AND PROTEIN KINASE DOMAIN-CONTAINING PROTEIN"/>
    <property type="match status" value="1"/>
</dbReference>
<dbReference type="Proteomes" id="UP000246991">
    <property type="component" value="Unassembled WGS sequence"/>
</dbReference>
<protein>
    <submittedName>
        <fullName evidence="4">Ankyrin</fullName>
    </submittedName>
</protein>
<dbReference type="PROSITE" id="PS50088">
    <property type="entry name" value="ANK_REPEAT"/>
    <property type="match status" value="2"/>
</dbReference>
<evidence type="ECO:0000256" key="1">
    <source>
        <dbReference type="ARBA" id="ARBA00022737"/>
    </source>
</evidence>
<keyword evidence="2 3" id="KW-0040">ANK repeat</keyword>
<feature type="non-terminal residue" evidence="4">
    <location>
        <position position="1"/>
    </location>
</feature>
<gene>
    <name evidence="4" type="ORF">C7212DRAFT_38638</name>
</gene>
<reference evidence="4 5" key="1">
    <citation type="submission" date="2018-03" db="EMBL/GenBank/DDBJ databases">
        <title>Genomes of Pezizomycetes fungi and the evolution of truffles.</title>
        <authorList>
            <person name="Murat C."/>
            <person name="Payen T."/>
            <person name="Noel B."/>
            <person name="Kuo A."/>
            <person name="Martin F.M."/>
        </authorList>
    </citation>
    <scope>NUCLEOTIDE SEQUENCE [LARGE SCALE GENOMIC DNA]</scope>
    <source>
        <strain evidence="4">091103-1</strain>
    </source>
</reference>
<dbReference type="InterPro" id="IPR002110">
    <property type="entry name" value="Ankyrin_rpt"/>
</dbReference>
<dbReference type="EMBL" id="PYWC01000004">
    <property type="protein sequence ID" value="PWW80262.1"/>
    <property type="molecule type" value="Genomic_DNA"/>
</dbReference>
<dbReference type="PROSITE" id="PS50297">
    <property type="entry name" value="ANK_REP_REGION"/>
    <property type="match status" value="1"/>
</dbReference>
<dbReference type="OrthoDB" id="341259at2759"/>
<name>A0A317T0L4_9PEZI</name>
<evidence type="ECO:0000313" key="5">
    <source>
        <dbReference type="Proteomes" id="UP000246991"/>
    </source>
</evidence>
<dbReference type="PANTHER" id="PTHR24198:SF165">
    <property type="entry name" value="ANKYRIN REPEAT-CONTAINING PROTEIN-RELATED"/>
    <property type="match status" value="1"/>
</dbReference>
<accession>A0A317T0L4</accession>
<sequence>LLDDARVRTDLRDLSDRTPLQLAVYRDDKETVAALLECHRVDVNLQDELGNTPLHFAAMGGYLGVMEELLGSLTLNLDLKNVDGNSIRDW</sequence>
<feature type="repeat" description="ANK" evidence="3">
    <location>
        <begin position="49"/>
        <end position="70"/>
    </location>
</feature>
<dbReference type="AlphaFoldDB" id="A0A317T0L4"/>
<dbReference type="Gene3D" id="1.25.40.20">
    <property type="entry name" value="Ankyrin repeat-containing domain"/>
    <property type="match status" value="1"/>
</dbReference>
<feature type="non-terminal residue" evidence="4">
    <location>
        <position position="90"/>
    </location>
</feature>
<dbReference type="SMART" id="SM00248">
    <property type="entry name" value="ANK"/>
    <property type="match status" value="2"/>
</dbReference>
<comment type="caution">
    <text evidence="4">The sequence shown here is derived from an EMBL/GenBank/DDBJ whole genome shotgun (WGS) entry which is preliminary data.</text>
</comment>
<feature type="repeat" description="ANK" evidence="3">
    <location>
        <begin position="15"/>
        <end position="48"/>
    </location>
</feature>
<organism evidence="4 5">
    <name type="scientific">Tuber magnatum</name>
    <name type="common">white Piedmont truffle</name>
    <dbReference type="NCBI Taxonomy" id="42249"/>
    <lineage>
        <taxon>Eukaryota</taxon>
        <taxon>Fungi</taxon>
        <taxon>Dikarya</taxon>
        <taxon>Ascomycota</taxon>
        <taxon>Pezizomycotina</taxon>
        <taxon>Pezizomycetes</taxon>
        <taxon>Pezizales</taxon>
        <taxon>Tuberaceae</taxon>
        <taxon>Tuber</taxon>
    </lineage>
</organism>
<evidence type="ECO:0000256" key="2">
    <source>
        <dbReference type="ARBA" id="ARBA00023043"/>
    </source>
</evidence>
<evidence type="ECO:0000256" key="3">
    <source>
        <dbReference type="PROSITE-ProRule" id="PRU00023"/>
    </source>
</evidence>
<dbReference type="InterPro" id="IPR036770">
    <property type="entry name" value="Ankyrin_rpt-contain_sf"/>
</dbReference>
<dbReference type="STRING" id="42249.A0A317T0L4"/>
<dbReference type="Pfam" id="PF12796">
    <property type="entry name" value="Ank_2"/>
    <property type="match status" value="1"/>
</dbReference>
<evidence type="ECO:0000313" key="4">
    <source>
        <dbReference type="EMBL" id="PWW80262.1"/>
    </source>
</evidence>
<keyword evidence="1" id="KW-0677">Repeat</keyword>